<gene>
    <name evidence="1" type="primary">Dmoj\GI25687</name>
    <name evidence="1" type="ORF">Dmoj_GI25687</name>
</gene>
<dbReference type="KEGG" id="dmo:Dmoj_GI25687"/>
<keyword evidence="2" id="KW-1185">Reference proteome</keyword>
<dbReference type="AlphaFoldDB" id="A0A0Q9XLZ6"/>
<dbReference type="InParanoid" id="A0A0Q9XLZ6"/>
<reference evidence="1 2" key="1">
    <citation type="journal article" date="2007" name="Nature">
        <title>Evolution of genes and genomes on the Drosophila phylogeny.</title>
        <authorList>
            <consortium name="Drosophila 12 Genomes Consortium"/>
            <person name="Clark A.G."/>
            <person name="Eisen M.B."/>
            <person name="Smith D.R."/>
            <person name="Bergman C.M."/>
            <person name="Oliver B."/>
            <person name="Markow T.A."/>
            <person name="Kaufman T.C."/>
            <person name="Kellis M."/>
            <person name="Gelbart W."/>
            <person name="Iyer V.N."/>
            <person name="Pollard D.A."/>
            <person name="Sackton T.B."/>
            <person name="Larracuente A.M."/>
            <person name="Singh N.D."/>
            <person name="Abad J.P."/>
            <person name="Abt D.N."/>
            <person name="Adryan B."/>
            <person name="Aguade M."/>
            <person name="Akashi H."/>
            <person name="Anderson W.W."/>
            <person name="Aquadro C.F."/>
            <person name="Ardell D.H."/>
            <person name="Arguello R."/>
            <person name="Artieri C.G."/>
            <person name="Barbash D.A."/>
            <person name="Barker D."/>
            <person name="Barsanti P."/>
            <person name="Batterham P."/>
            <person name="Batzoglou S."/>
            <person name="Begun D."/>
            <person name="Bhutkar A."/>
            <person name="Blanco E."/>
            <person name="Bosak S.A."/>
            <person name="Bradley R.K."/>
            <person name="Brand A.D."/>
            <person name="Brent M.R."/>
            <person name="Brooks A.N."/>
            <person name="Brown R.H."/>
            <person name="Butlin R.K."/>
            <person name="Caggese C."/>
            <person name="Calvi B.R."/>
            <person name="Bernardo de Carvalho A."/>
            <person name="Caspi A."/>
            <person name="Castrezana S."/>
            <person name="Celniker S.E."/>
            <person name="Chang J.L."/>
            <person name="Chapple C."/>
            <person name="Chatterji S."/>
            <person name="Chinwalla A."/>
            <person name="Civetta A."/>
            <person name="Clifton S.W."/>
            <person name="Comeron J.M."/>
            <person name="Costello J.C."/>
            <person name="Coyne J.A."/>
            <person name="Daub J."/>
            <person name="David R.G."/>
            <person name="Delcher A.L."/>
            <person name="Delehaunty K."/>
            <person name="Do C.B."/>
            <person name="Ebling H."/>
            <person name="Edwards K."/>
            <person name="Eickbush T."/>
            <person name="Evans J.D."/>
            <person name="Filipski A."/>
            <person name="Findeiss S."/>
            <person name="Freyhult E."/>
            <person name="Fulton L."/>
            <person name="Fulton R."/>
            <person name="Garcia A.C."/>
            <person name="Gardiner A."/>
            <person name="Garfield D.A."/>
            <person name="Garvin B.E."/>
            <person name="Gibson G."/>
            <person name="Gilbert D."/>
            <person name="Gnerre S."/>
            <person name="Godfrey J."/>
            <person name="Good R."/>
            <person name="Gotea V."/>
            <person name="Gravely B."/>
            <person name="Greenberg A.J."/>
            <person name="Griffiths-Jones S."/>
            <person name="Gross S."/>
            <person name="Guigo R."/>
            <person name="Gustafson E.A."/>
            <person name="Haerty W."/>
            <person name="Hahn M.W."/>
            <person name="Halligan D.L."/>
            <person name="Halpern A.L."/>
            <person name="Halter G.M."/>
            <person name="Han M.V."/>
            <person name="Heger A."/>
            <person name="Hillier L."/>
            <person name="Hinrichs A.S."/>
            <person name="Holmes I."/>
            <person name="Hoskins R.A."/>
            <person name="Hubisz M.J."/>
            <person name="Hultmark D."/>
            <person name="Huntley M.A."/>
            <person name="Jaffe D.B."/>
            <person name="Jagadeeshan S."/>
            <person name="Jeck W.R."/>
            <person name="Johnson J."/>
            <person name="Jones C.D."/>
            <person name="Jordan W.C."/>
            <person name="Karpen G.H."/>
            <person name="Kataoka E."/>
            <person name="Keightley P.D."/>
            <person name="Kheradpour P."/>
            <person name="Kirkness E.F."/>
            <person name="Koerich L.B."/>
            <person name="Kristiansen K."/>
            <person name="Kudrna D."/>
            <person name="Kulathinal R.J."/>
            <person name="Kumar S."/>
            <person name="Kwok R."/>
            <person name="Lander E."/>
            <person name="Langley C.H."/>
            <person name="Lapoint R."/>
            <person name="Lazzaro B.P."/>
            <person name="Lee S.J."/>
            <person name="Levesque L."/>
            <person name="Li R."/>
            <person name="Lin C.F."/>
            <person name="Lin M.F."/>
            <person name="Lindblad-Toh K."/>
            <person name="Llopart A."/>
            <person name="Long M."/>
            <person name="Low L."/>
            <person name="Lozovsky E."/>
            <person name="Lu J."/>
            <person name="Luo M."/>
            <person name="Machado C.A."/>
            <person name="Makalowski W."/>
            <person name="Marzo M."/>
            <person name="Matsuda M."/>
            <person name="Matzkin L."/>
            <person name="McAllister B."/>
            <person name="McBride C.S."/>
            <person name="McKernan B."/>
            <person name="McKernan K."/>
            <person name="Mendez-Lago M."/>
            <person name="Minx P."/>
            <person name="Mollenhauer M.U."/>
            <person name="Montooth K."/>
            <person name="Mount S.M."/>
            <person name="Mu X."/>
            <person name="Myers E."/>
            <person name="Negre B."/>
            <person name="Newfeld S."/>
            <person name="Nielsen R."/>
            <person name="Noor M.A."/>
            <person name="O'Grady P."/>
            <person name="Pachter L."/>
            <person name="Papaceit M."/>
            <person name="Parisi M.J."/>
            <person name="Parisi M."/>
            <person name="Parts L."/>
            <person name="Pedersen J.S."/>
            <person name="Pesole G."/>
            <person name="Phillippy A.M."/>
            <person name="Ponting C.P."/>
            <person name="Pop M."/>
            <person name="Porcelli D."/>
            <person name="Powell J.R."/>
            <person name="Prohaska S."/>
            <person name="Pruitt K."/>
            <person name="Puig M."/>
            <person name="Quesneville H."/>
            <person name="Ram K.R."/>
            <person name="Rand D."/>
            <person name="Rasmussen M.D."/>
            <person name="Reed L.K."/>
            <person name="Reenan R."/>
            <person name="Reily A."/>
            <person name="Remington K.A."/>
            <person name="Rieger T.T."/>
            <person name="Ritchie M.G."/>
            <person name="Robin C."/>
            <person name="Rogers Y.H."/>
            <person name="Rohde C."/>
            <person name="Rozas J."/>
            <person name="Rubenfield M.J."/>
            <person name="Ruiz A."/>
            <person name="Russo S."/>
            <person name="Salzberg S.L."/>
            <person name="Sanchez-Gracia A."/>
            <person name="Saranga D.J."/>
            <person name="Sato H."/>
            <person name="Schaeffer S.W."/>
            <person name="Schatz M.C."/>
            <person name="Schlenke T."/>
            <person name="Schwartz R."/>
            <person name="Segarra C."/>
            <person name="Singh R.S."/>
            <person name="Sirot L."/>
            <person name="Sirota M."/>
            <person name="Sisneros N.B."/>
            <person name="Smith C.D."/>
            <person name="Smith T.F."/>
            <person name="Spieth J."/>
            <person name="Stage D.E."/>
            <person name="Stark A."/>
            <person name="Stephan W."/>
            <person name="Strausberg R.L."/>
            <person name="Strempel S."/>
            <person name="Sturgill D."/>
            <person name="Sutton G."/>
            <person name="Sutton G.G."/>
            <person name="Tao W."/>
            <person name="Teichmann S."/>
            <person name="Tobari Y.N."/>
            <person name="Tomimura Y."/>
            <person name="Tsolas J.M."/>
            <person name="Valente V.L."/>
            <person name="Venter E."/>
            <person name="Venter J.C."/>
            <person name="Vicario S."/>
            <person name="Vieira F.G."/>
            <person name="Vilella A.J."/>
            <person name="Villasante A."/>
            <person name="Walenz B."/>
            <person name="Wang J."/>
            <person name="Wasserman M."/>
            <person name="Watts T."/>
            <person name="Wilson D."/>
            <person name="Wilson R.K."/>
            <person name="Wing R.A."/>
            <person name="Wolfner M.F."/>
            <person name="Wong A."/>
            <person name="Wong G.K."/>
            <person name="Wu C.I."/>
            <person name="Wu G."/>
            <person name="Yamamoto D."/>
            <person name="Yang H.P."/>
            <person name="Yang S.P."/>
            <person name="Yorke J.A."/>
            <person name="Yoshida K."/>
            <person name="Zdobnov E."/>
            <person name="Zhang P."/>
            <person name="Zhang Y."/>
            <person name="Zimin A.V."/>
            <person name="Baldwin J."/>
            <person name="Abdouelleil A."/>
            <person name="Abdulkadir J."/>
            <person name="Abebe A."/>
            <person name="Abera B."/>
            <person name="Abreu J."/>
            <person name="Acer S.C."/>
            <person name="Aftuck L."/>
            <person name="Alexander A."/>
            <person name="An P."/>
            <person name="Anderson E."/>
            <person name="Anderson S."/>
            <person name="Arachi H."/>
            <person name="Azer M."/>
            <person name="Bachantsang P."/>
            <person name="Barry A."/>
            <person name="Bayul T."/>
            <person name="Berlin A."/>
            <person name="Bessette D."/>
            <person name="Bloom T."/>
            <person name="Blye J."/>
            <person name="Boguslavskiy L."/>
            <person name="Bonnet C."/>
            <person name="Boukhgalter B."/>
            <person name="Bourzgui I."/>
            <person name="Brown A."/>
            <person name="Cahill P."/>
            <person name="Channer S."/>
            <person name="Cheshatsang Y."/>
            <person name="Chuda L."/>
            <person name="Citroen M."/>
            <person name="Collymore A."/>
            <person name="Cooke P."/>
            <person name="Costello M."/>
            <person name="D'Aco K."/>
            <person name="Daza R."/>
            <person name="De Haan G."/>
            <person name="DeGray S."/>
            <person name="DeMaso C."/>
            <person name="Dhargay N."/>
            <person name="Dooley K."/>
            <person name="Dooley E."/>
            <person name="Doricent M."/>
            <person name="Dorje P."/>
            <person name="Dorjee K."/>
            <person name="Dupes A."/>
            <person name="Elong R."/>
            <person name="Falk J."/>
            <person name="Farina A."/>
            <person name="Faro S."/>
            <person name="Ferguson D."/>
            <person name="Fisher S."/>
            <person name="Foley C.D."/>
            <person name="Franke A."/>
            <person name="Friedrich D."/>
            <person name="Gadbois L."/>
            <person name="Gearin G."/>
            <person name="Gearin C.R."/>
            <person name="Giannoukos G."/>
            <person name="Goode T."/>
            <person name="Graham J."/>
            <person name="Grandbois E."/>
            <person name="Grewal S."/>
            <person name="Gyaltsen K."/>
            <person name="Hafez N."/>
            <person name="Hagos B."/>
            <person name="Hall J."/>
            <person name="Henson C."/>
            <person name="Hollinger A."/>
            <person name="Honan T."/>
            <person name="Huard M.D."/>
            <person name="Hughes L."/>
            <person name="Hurhula B."/>
            <person name="Husby M.E."/>
            <person name="Kamat A."/>
            <person name="Kanga B."/>
            <person name="Kashin S."/>
            <person name="Khazanovich D."/>
            <person name="Kisner P."/>
            <person name="Lance K."/>
            <person name="Lara M."/>
            <person name="Lee W."/>
            <person name="Lennon N."/>
            <person name="Letendre F."/>
            <person name="LeVine R."/>
            <person name="Lipovsky A."/>
            <person name="Liu X."/>
            <person name="Liu J."/>
            <person name="Liu S."/>
            <person name="Lokyitsang T."/>
            <person name="Lokyitsang Y."/>
            <person name="Lubonja R."/>
            <person name="Lui A."/>
            <person name="MacDonald P."/>
            <person name="Magnisalis V."/>
            <person name="Maru K."/>
            <person name="Matthews C."/>
            <person name="McCusker W."/>
            <person name="McDonough S."/>
            <person name="Mehta T."/>
            <person name="Meldrim J."/>
            <person name="Meneus L."/>
            <person name="Mihai O."/>
            <person name="Mihalev A."/>
            <person name="Mihova T."/>
            <person name="Mittelman R."/>
            <person name="Mlenga V."/>
            <person name="Montmayeur A."/>
            <person name="Mulrain L."/>
            <person name="Navidi A."/>
            <person name="Naylor J."/>
            <person name="Negash T."/>
            <person name="Nguyen T."/>
            <person name="Nguyen N."/>
            <person name="Nicol R."/>
            <person name="Norbu C."/>
            <person name="Norbu N."/>
            <person name="Novod N."/>
            <person name="O'Neill B."/>
            <person name="Osman S."/>
            <person name="Markiewicz E."/>
            <person name="Oyono O.L."/>
            <person name="Patti C."/>
            <person name="Phunkhang P."/>
            <person name="Pierre F."/>
            <person name="Priest M."/>
            <person name="Raghuraman S."/>
            <person name="Rege F."/>
            <person name="Reyes R."/>
            <person name="Rise C."/>
            <person name="Rogov P."/>
            <person name="Ross K."/>
            <person name="Ryan E."/>
            <person name="Settipalli S."/>
            <person name="Shea T."/>
            <person name="Sherpa N."/>
            <person name="Shi L."/>
            <person name="Shih D."/>
            <person name="Sparrow T."/>
            <person name="Spaulding J."/>
            <person name="Stalker J."/>
            <person name="Stange-Thomann N."/>
            <person name="Stavropoulos S."/>
            <person name="Stone C."/>
            <person name="Strader C."/>
            <person name="Tesfaye S."/>
            <person name="Thomson T."/>
            <person name="Thoulutsang Y."/>
            <person name="Thoulutsang D."/>
            <person name="Topham K."/>
            <person name="Topping I."/>
            <person name="Tsamla T."/>
            <person name="Vassiliev H."/>
            <person name="Vo A."/>
            <person name="Wangchuk T."/>
            <person name="Wangdi T."/>
            <person name="Weiand M."/>
            <person name="Wilkinson J."/>
            <person name="Wilson A."/>
            <person name="Yadav S."/>
            <person name="Young G."/>
            <person name="Yu Q."/>
            <person name="Zembek L."/>
            <person name="Zhong D."/>
            <person name="Zimmer A."/>
            <person name="Zwirko Z."/>
            <person name="Jaffe D.B."/>
            <person name="Alvarez P."/>
            <person name="Brockman W."/>
            <person name="Butler J."/>
            <person name="Chin C."/>
            <person name="Gnerre S."/>
            <person name="Grabherr M."/>
            <person name="Kleber M."/>
            <person name="Mauceli E."/>
            <person name="MacCallum I."/>
        </authorList>
    </citation>
    <scope>NUCLEOTIDE SEQUENCE [LARGE SCALE GENOMIC DNA]</scope>
    <source>
        <strain evidence="2">Tucson 15081-1352.22</strain>
    </source>
</reference>
<name>A0A0Q9XLZ6_DROMO</name>
<dbReference type="EMBL" id="CH933808">
    <property type="protein sequence ID" value="KRG05351.1"/>
    <property type="molecule type" value="Genomic_DNA"/>
</dbReference>
<accession>A0A0Q9XLZ6</accession>
<sequence>MCLKLIFFLPDNQATGPHNGGKWGSSWRGQTREAHVAGVHILRIVSNKLPRIFLEQFNRELDV</sequence>
<organism evidence="1 2">
    <name type="scientific">Drosophila mojavensis</name>
    <name type="common">Fruit fly</name>
    <dbReference type="NCBI Taxonomy" id="7230"/>
    <lineage>
        <taxon>Eukaryota</taxon>
        <taxon>Metazoa</taxon>
        <taxon>Ecdysozoa</taxon>
        <taxon>Arthropoda</taxon>
        <taxon>Hexapoda</taxon>
        <taxon>Insecta</taxon>
        <taxon>Pterygota</taxon>
        <taxon>Neoptera</taxon>
        <taxon>Endopterygota</taxon>
        <taxon>Diptera</taxon>
        <taxon>Brachycera</taxon>
        <taxon>Muscomorpha</taxon>
        <taxon>Ephydroidea</taxon>
        <taxon>Drosophilidae</taxon>
        <taxon>Drosophila</taxon>
    </lineage>
</organism>
<evidence type="ECO:0000313" key="1">
    <source>
        <dbReference type="EMBL" id="KRG05351.1"/>
    </source>
</evidence>
<proteinExistence type="predicted"/>
<dbReference type="Proteomes" id="UP000009192">
    <property type="component" value="Unassembled WGS sequence"/>
</dbReference>
<evidence type="ECO:0000313" key="2">
    <source>
        <dbReference type="Proteomes" id="UP000009192"/>
    </source>
</evidence>
<protein>
    <submittedName>
        <fullName evidence="1">Uncharacterized protein</fullName>
    </submittedName>
</protein>